<evidence type="ECO:0000256" key="3">
    <source>
        <dbReference type="SAM" id="Phobius"/>
    </source>
</evidence>
<dbReference type="SUPFAM" id="SSF54637">
    <property type="entry name" value="Thioesterase/thiol ester dehydrase-isomerase"/>
    <property type="match status" value="1"/>
</dbReference>
<evidence type="ECO:0000256" key="2">
    <source>
        <dbReference type="ARBA" id="ARBA00041112"/>
    </source>
</evidence>
<dbReference type="Gene3D" id="3.10.129.10">
    <property type="entry name" value="Hotdog Thioesterase"/>
    <property type="match status" value="1"/>
</dbReference>
<gene>
    <name evidence="4" type="ORF">V1264_003824</name>
</gene>
<keyword evidence="5" id="KW-1185">Reference proteome</keyword>
<name>A0AAN9B0E7_9CAEN</name>
<dbReference type="AlphaFoldDB" id="A0AAN9B0E7"/>
<dbReference type="CDD" id="cd00586">
    <property type="entry name" value="4HBT"/>
    <property type="match status" value="1"/>
</dbReference>
<dbReference type="InterPro" id="IPR051490">
    <property type="entry name" value="THEM6_lcsJ_thioesterase"/>
</dbReference>
<organism evidence="4 5">
    <name type="scientific">Littorina saxatilis</name>
    <dbReference type="NCBI Taxonomy" id="31220"/>
    <lineage>
        <taxon>Eukaryota</taxon>
        <taxon>Metazoa</taxon>
        <taxon>Spiralia</taxon>
        <taxon>Lophotrochozoa</taxon>
        <taxon>Mollusca</taxon>
        <taxon>Gastropoda</taxon>
        <taxon>Caenogastropoda</taxon>
        <taxon>Littorinimorpha</taxon>
        <taxon>Littorinoidea</taxon>
        <taxon>Littorinidae</taxon>
        <taxon>Littorina</taxon>
    </lineage>
</organism>
<feature type="transmembrane region" description="Helical" evidence="3">
    <location>
        <begin position="17"/>
        <end position="36"/>
    </location>
</feature>
<comment type="caution">
    <text evidence="4">The sequence shown here is derived from an EMBL/GenBank/DDBJ whole genome shotgun (WGS) entry which is preliminary data.</text>
</comment>
<accession>A0AAN9B0E7</accession>
<keyword evidence="3" id="KW-0472">Membrane</keyword>
<comment type="similarity">
    <text evidence="1">Belongs to the THEM6 family.</text>
</comment>
<evidence type="ECO:0000256" key="1">
    <source>
        <dbReference type="ARBA" id="ARBA00038228"/>
    </source>
</evidence>
<evidence type="ECO:0000313" key="4">
    <source>
        <dbReference type="EMBL" id="KAK7096758.1"/>
    </source>
</evidence>
<proteinExistence type="inferred from homology"/>
<dbReference type="InterPro" id="IPR029069">
    <property type="entry name" value="HotDog_dom_sf"/>
</dbReference>
<protein>
    <recommendedName>
        <fullName evidence="2">Protein THEM6</fullName>
    </recommendedName>
</protein>
<sequence>MEIAKVMHYLHRLAPFAVLWMVVDVNYFVRAFWTIVKTKLTRSRTPPGPFVSSTFWSVCLPMDLDCNRHMNNSRYLRECDFARFQFFLESHLFDVVKKLGGSIVNRGNNIRYRRSILPLDVYKIQTKLLFWDQKNFYIEQQMIRRSDDFVCAVSYVSLAVISKDKSISPQQVIDSMYGKIEDPEAPPEIAAWIKSTEHSSQAFFRNTQI</sequence>
<keyword evidence="3" id="KW-1133">Transmembrane helix</keyword>
<keyword evidence="3" id="KW-0812">Transmembrane</keyword>
<reference evidence="4 5" key="1">
    <citation type="submission" date="2024-02" db="EMBL/GenBank/DDBJ databases">
        <title>Chromosome-scale genome assembly of the rough periwinkle Littorina saxatilis.</title>
        <authorList>
            <person name="De Jode A."/>
            <person name="Faria R."/>
            <person name="Formenti G."/>
            <person name="Sims Y."/>
            <person name="Smith T.P."/>
            <person name="Tracey A."/>
            <person name="Wood J.M.D."/>
            <person name="Zagrodzka Z.B."/>
            <person name="Johannesson K."/>
            <person name="Butlin R.K."/>
            <person name="Leder E.H."/>
        </authorList>
    </citation>
    <scope>NUCLEOTIDE SEQUENCE [LARGE SCALE GENOMIC DNA]</scope>
    <source>
        <strain evidence="4">Snail1</strain>
        <tissue evidence="4">Muscle</tissue>
    </source>
</reference>
<dbReference type="EMBL" id="JBAMIC010000013">
    <property type="protein sequence ID" value="KAK7096758.1"/>
    <property type="molecule type" value="Genomic_DNA"/>
</dbReference>
<evidence type="ECO:0000313" key="5">
    <source>
        <dbReference type="Proteomes" id="UP001374579"/>
    </source>
</evidence>
<dbReference type="PANTHER" id="PTHR12475:SF4">
    <property type="entry name" value="PROTEIN THEM6"/>
    <property type="match status" value="1"/>
</dbReference>
<dbReference type="Pfam" id="PF13279">
    <property type="entry name" value="4HBT_2"/>
    <property type="match status" value="1"/>
</dbReference>
<dbReference type="PANTHER" id="PTHR12475">
    <property type="match status" value="1"/>
</dbReference>
<dbReference type="Proteomes" id="UP001374579">
    <property type="component" value="Unassembled WGS sequence"/>
</dbReference>